<dbReference type="SMART" id="SM00852">
    <property type="entry name" value="MoCF_biosynth"/>
    <property type="match status" value="1"/>
</dbReference>
<dbReference type="Pfam" id="PF02464">
    <property type="entry name" value="CinA"/>
    <property type="match status" value="1"/>
</dbReference>
<reference evidence="3 4" key="1">
    <citation type="journal article" date="2015" name="Genome Announc.">
        <title>Expanding the biotechnology potential of lactobacilli through comparative genomics of 213 strains and associated genera.</title>
        <authorList>
            <person name="Sun Z."/>
            <person name="Harris H.M."/>
            <person name="McCann A."/>
            <person name="Guo C."/>
            <person name="Argimon S."/>
            <person name="Zhang W."/>
            <person name="Yang X."/>
            <person name="Jeffery I.B."/>
            <person name="Cooney J.C."/>
            <person name="Kagawa T.F."/>
            <person name="Liu W."/>
            <person name="Song Y."/>
            <person name="Salvetti E."/>
            <person name="Wrobel A."/>
            <person name="Rasinkangas P."/>
            <person name="Parkhill J."/>
            <person name="Rea M.C."/>
            <person name="O'Sullivan O."/>
            <person name="Ritari J."/>
            <person name="Douillard F.P."/>
            <person name="Paul Ross R."/>
            <person name="Yang R."/>
            <person name="Briner A.E."/>
            <person name="Felis G.E."/>
            <person name="de Vos W.M."/>
            <person name="Barrangou R."/>
            <person name="Klaenhammer T.R."/>
            <person name="Caufield P.W."/>
            <person name="Cui Y."/>
            <person name="Zhang H."/>
            <person name="O'Toole P.W."/>
        </authorList>
    </citation>
    <scope>NUCLEOTIDE SEQUENCE [LARGE SCALE GENOMIC DNA]</scope>
    <source>
        <strain evidence="3 4">DSM 20335</strain>
    </source>
</reference>
<organism evidence="3 4">
    <name type="scientific">Lapidilactobacillus dextrinicus DSM 20335</name>
    <dbReference type="NCBI Taxonomy" id="1423738"/>
    <lineage>
        <taxon>Bacteria</taxon>
        <taxon>Bacillati</taxon>
        <taxon>Bacillota</taxon>
        <taxon>Bacilli</taxon>
        <taxon>Lactobacillales</taxon>
        <taxon>Lactobacillaceae</taxon>
        <taxon>Lapidilactobacillus</taxon>
    </lineage>
</organism>
<evidence type="ECO:0000313" key="3">
    <source>
        <dbReference type="EMBL" id="KRM79975.1"/>
    </source>
</evidence>
<feature type="domain" description="MoaB/Mog" evidence="2">
    <location>
        <begin position="4"/>
        <end position="170"/>
    </location>
</feature>
<dbReference type="InterPro" id="IPR001453">
    <property type="entry name" value="MoaB/Mog_dom"/>
</dbReference>
<dbReference type="Pfam" id="PF18146">
    <property type="entry name" value="CinA_KH"/>
    <property type="match status" value="1"/>
</dbReference>
<keyword evidence="4" id="KW-1185">Reference proteome</keyword>
<dbReference type="STRING" id="1423738.FC84_GL000678"/>
<dbReference type="AlphaFoldDB" id="A0A0R2BKV9"/>
<dbReference type="Proteomes" id="UP000051813">
    <property type="component" value="Unassembled WGS sequence"/>
</dbReference>
<dbReference type="InterPro" id="IPR036425">
    <property type="entry name" value="MoaB/Mog-like_dom_sf"/>
</dbReference>
<evidence type="ECO:0000259" key="2">
    <source>
        <dbReference type="SMART" id="SM00852"/>
    </source>
</evidence>
<dbReference type="CDD" id="cd00885">
    <property type="entry name" value="cinA"/>
    <property type="match status" value="1"/>
</dbReference>
<dbReference type="SUPFAM" id="SSF142433">
    <property type="entry name" value="CinA-like"/>
    <property type="match status" value="1"/>
</dbReference>
<proteinExistence type="inferred from homology"/>
<gene>
    <name evidence="1" type="primary">cinA</name>
    <name evidence="3" type="ORF">FC84_GL000678</name>
</gene>
<dbReference type="NCBIfam" id="NF001813">
    <property type="entry name" value="PRK00549.1"/>
    <property type="match status" value="1"/>
</dbReference>
<dbReference type="Gene3D" id="3.30.70.2860">
    <property type="match status" value="1"/>
</dbReference>
<dbReference type="InterPro" id="IPR041424">
    <property type="entry name" value="CinA_KH"/>
</dbReference>
<dbReference type="NCBIfam" id="TIGR00199">
    <property type="entry name" value="PncC_domain"/>
    <property type="match status" value="1"/>
</dbReference>
<dbReference type="EMBL" id="AYYK01000001">
    <property type="protein sequence ID" value="KRM79975.1"/>
    <property type="molecule type" value="Genomic_DNA"/>
</dbReference>
<evidence type="ECO:0000256" key="1">
    <source>
        <dbReference type="HAMAP-Rule" id="MF_00226"/>
    </source>
</evidence>
<dbReference type="PIRSF" id="PIRSF006728">
    <property type="entry name" value="CinA"/>
    <property type="match status" value="1"/>
</dbReference>
<dbReference type="NCBIfam" id="TIGR00200">
    <property type="entry name" value="cinA_nterm"/>
    <property type="match status" value="1"/>
</dbReference>
<dbReference type="InterPro" id="IPR036653">
    <property type="entry name" value="CinA-like_C"/>
</dbReference>
<dbReference type="PANTHER" id="PTHR13939:SF0">
    <property type="entry name" value="NMN AMIDOHYDROLASE-LIKE PROTEIN YFAY"/>
    <property type="match status" value="1"/>
</dbReference>
<protein>
    <recommendedName>
        <fullName evidence="1">Putative competence-damage inducible protein</fullName>
    </recommendedName>
</protein>
<dbReference type="Gene3D" id="3.40.980.10">
    <property type="entry name" value="MoaB/Mog-like domain"/>
    <property type="match status" value="1"/>
</dbReference>
<dbReference type="InterPro" id="IPR008136">
    <property type="entry name" value="CinA_C"/>
</dbReference>
<dbReference type="RefSeq" id="WP_057754064.1">
    <property type="nucleotide sequence ID" value="NZ_AYYK01000001.1"/>
</dbReference>
<sequence>MNAEIIAVGTEMLLGEIVNTNAQYVAKLLARYGVPSYYQTVVGDNSQRLTETIQLAETRSDIIFLMGGLGPTLDDLTKQTLAKHLGLYLKTDAKAVAKLKAWQQQTQKKMPANNLAQAYYIDHGEVLSNQVGLAVGSFLSWENHHYFILPGPPRELIPMVDQAVEPRLAQLVGVQQVFASKMLRFFGIGESFIADQLQDLIAQQQNPTIATYIKDYEIGVRVTARASSKLAAAAILAPVVQEIKKRLADYYVGEGENRRLSDEVVDQLKAKQLTVTAAESLTAGLFQATLASVAGASDVFPGGFVTYANQVKSELLGIAPEVIEQNGVVSLEIAQQMAQFAALKLKTNFGLGFTGVAGPDELEGQPVGTVFIALANQQQTIAVQEYHFSGKRNEIRNRAVEAGLKMLYDHLNNN</sequence>
<dbReference type="HAMAP" id="MF_00226_B">
    <property type="entry name" value="CinA_B"/>
    <property type="match status" value="1"/>
</dbReference>
<name>A0A0R2BKV9_9LACO</name>
<accession>A0A0R2BKV9</accession>
<dbReference type="PATRIC" id="fig|1423738.3.peg.687"/>
<comment type="caution">
    <text evidence="3">The sequence shown here is derived from an EMBL/GenBank/DDBJ whole genome shotgun (WGS) entry which is preliminary data.</text>
</comment>
<comment type="similarity">
    <text evidence="1">Belongs to the CinA family.</text>
</comment>
<dbReference type="PANTHER" id="PTHR13939">
    <property type="entry name" value="NICOTINAMIDE-NUCLEOTIDE AMIDOHYDROLASE PNCC"/>
    <property type="match status" value="1"/>
</dbReference>
<dbReference type="Pfam" id="PF00994">
    <property type="entry name" value="MoCF_biosynth"/>
    <property type="match status" value="1"/>
</dbReference>
<evidence type="ECO:0000313" key="4">
    <source>
        <dbReference type="Proteomes" id="UP000051813"/>
    </source>
</evidence>
<dbReference type="InterPro" id="IPR008135">
    <property type="entry name" value="Competence-induced_CinA"/>
</dbReference>
<dbReference type="OrthoDB" id="9801454at2"/>
<dbReference type="SUPFAM" id="SSF53218">
    <property type="entry name" value="Molybdenum cofactor biosynthesis proteins"/>
    <property type="match status" value="1"/>
</dbReference>
<dbReference type="InterPro" id="IPR050101">
    <property type="entry name" value="CinA"/>
</dbReference>
<dbReference type="Gene3D" id="3.90.950.20">
    <property type="entry name" value="CinA-like"/>
    <property type="match status" value="1"/>
</dbReference>